<evidence type="ECO:0000313" key="2">
    <source>
        <dbReference type="Proteomes" id="UP000789572"/>
    </source>
</evidence>
<dbReference type="AlphaFoldDB" id="A0A9N8W6D4"/>
<gene>
    <name evidence="1" type="ORF">POCULU_LOCUS1435</name>
</gene>
<keyword evidence="2" id="KW-1185">Reference proteome</keyword>
<reference evidence="1" key="1">
    <citation type="submission" date="2021-06" db="EMBL/GenBank/DDBJ databases">
        <authorList>
            <person name="Kallberg Y."/>
            <person name="Tangrot J."/>
            <person name="Rosling A."/>
        </authorList>
    </citation>
    <scope>NUCLEOTIDE SEQUENCE</scope>
    <source>
        <strain evidence="1">IA702</strain>
    </source>
</reference>
<dbReference type="EMBL" id="CAJVPJ010000107">
    <property type="protein sequence ID" value="CAG8478893.1"/>
    <property type="molecule type" value="Genomic_DNA"/>
</dbReference>
<protein>
    <submittedName>
        <fullName evidence="1">2508_t:CDS:1</fullName>
    </submittedName>
</protein>
<name>A0A9N8W6D4_9GLOM</name>
<accession>A0A9N8W6D4</accession>
<dbReference type="Gene3D" id="3.40.50.11350">
    <property type="match status" value="1"/>
</dbReference>
<dbReference type="Proteomes" id="UP000789572">
    <property type="component" value="Unassembled WGS sequence"/>
</dbReference>
<sequence length="134" mass="15560">EFIQKFKEKHSIENLYLSTDYPLSGKRSQSSTFHKVTPYHHRAISYLNTTVKLHTWITLGALADKEHEHEYGGAGVSGILDKIVCTYADWFIRAPLACRKRGSSWASMVFNKRVALRKKGERDIQNEMDEWEWA</sequence>
<comment type="caution">
    <text evidence="1">The sequence shown here is derived from an EMBL/GenBank/DDBJ whole genome shotgun (WGS) entry which is preliminary data.</text>
</comment>
<evidence type="ECO:0000313" key="1">
    <source>
        <dbReference type="EMBL" id="CAG8478893.1"/>
    </source>
</evidence>
<organism evidence="1 2">
    <name type="scientific">Paraglomus occultum</name>
    <dbReference type="NCBI Taxonomy" id="144539"/>
    <lineage>
        <taxon>Eukaryota</taxon>
        <taxon>Fungi</taxon>
        <taxon>Fungi incertae sedis</taxon>
        <taxon>Mucoromycota</taxon>
        <taxon>Glomeromycotina</taxon>
        <taxon>Glomeromycetes</taxon>
        <taxon>Paraglomerales</taxon>
        <taxon>Paraglomeraceae</taxon>
        <taxon>Paraglomus</taxon>
    </lineage>
</organism>
<feature type="non-terminal residue" evidence="1">
    <location>
        <position position="1"/>
    </location>
</feature>
<dbReference type="OrthoDB" id="2020419at2759"/>
<proteinExistence type="predicted"/>